<evidence type="ECO:0000313" key="2">
    <source>
        <dbReference type="Proteomes" id="UP000183915"/>
    </source>
</evidence>
<dbReference type="Gene3D" id="2.60.40.2040">
    <property type="entry name" value="CFA/I fimbrial subunit E, pilin domain"/>
    <property type="match status" value="1"/>
</dbReference>
<proteinExistence type="predicted"/>
<name>A0ABY0YMG3_9PSED</name>
<gene>
    <name evidence="1" type="ORF">SAMN04490188_1271</name>
</gene>
<comment type="caution">
    <text evidence="1">The sequence shown here is derived from an EMBL/GenBank/DDBJ whole genome shotgun (WGS) entry which is preliminary data.</text>
</comment>
<protein>
    <recommendedName>
        <fullName evidence="3">CS1 type fimbrial major subunit</fullName>
    </recommendedName>
</protein>
<sequence>MAAVAEPSWVPEVIKMFKTKMFKALIPPLALTALTLPWAAAWGAVERETFEVYVTIPTADFYVLPLDPQLVQREQRLPFSTITTDLSPLRATYEVKNSNGAIGARLGEEAYLSNGRERIDLRVMFNNVVLTLDSAQVVSATEARPGRQVPLEIAAIKPADDYKPGDYYGTVHMVFDATAP</sequence>
<dbReference type="InterPro" id="IPR007540">
    <property type="entry name" value="Fimbrial_CS1-type"/>
</dbReference>
<dbReference type="Pfam" id="PF04449">
    <property type="entry name" value="Fimbrial_CS1"/>
    <property type="match status" value="1"/>
</dbReference>
<keyword evidence="2" id="KW-1185">Reference proteome</keyword>
<reference evidence="1 2" key="1">
    <citation type="submission" date="2016-10" db="EMBL/GenBank/DDBJ databases">
        <authorList>
            <person name="Varghese N."/>
            <person name="Submissions S."/>
        </authorList>
    </citation>
    <scope>NUCLEOTIDE SEQUENCE [LARGE SCALE GENOMIC DNA]</scope>
    <source>
        <strain evidence="1 2">BS3780</strain>
    </source>
</reference>
<accession>A0ABY0YMG3</accession>
<dbReference type="Proteomes" id="UP000183915">
    <property type="component" value="Unassembled WGS sequence"/>
</dbReference>
<organism evidence="1 2">
    <name type="scientific">Pseudomonas kilonensis</name>
    <dbReference type="NCBI Taxonomy" id="132476"/>
    <lineage>
        <taxon>Bacteria</taxon>
        <taxon>Pseudomonadati</taxon>
        <taxon>Pseudomonadota</taxon>
        <taxon>Gammaproteobacteria</taxon>
        <taxon>Pseudomonadales</taxon>
        <taxon>Pseudomonadaceae</taxon>
        <taxon>Pseudomonas</taxon>
    </lineage>
</organism>
<evidence type="ECO:0000313" key="1">
    <source>
        <dbReference type="EMBL" id="SED72554.1"/>
    </source>
</evidence>
<evidence type="ECO:0008006" key="3">
    <source>
        <dbReference type="Google" id="ProtNLM"/>
    </source>
</evidence>
<dbReference type="EMBL" id="FNTT01000002">
    <property type="protein sequence ID" value="SED72554.1"/>
    <property type="molecule type" value="Genomic_DNA"/>
</dbReference>